<evidence type="ECO:0000256" key="6">
    <source>
        <dbReference type="ARBA" id="ARBA00022840"/>
    </source>
</evidence>
<dbReference type="RefSeq" id="WP_089838910.1">
    <property type="nucleotide sequence ID" value="NZ_FOZL01000001.1"/>
</dbReference>
<sequence>MDFLFEIGLEEVPARMIAGAEAELLKRVTGLLERERLVAAGAVAKSFSTPRRLAVLVSDVTEKQEDLSEEMMGPSAKIAYKDGVATPAAEAFARKAGVGVGELRTVTTAKGEYLAATVVKAGKTAAQVIQAELPKELAGIYWAKNMYWRAGKPEKFVRPVRWMVAMLGGEGLSVGFAGFVSNDVTYGHRVLFGAERVELSAPAEYEGKLLEAKVIVDVEARRHRIRKELDRVCRTVPAMRWREDHALVDKMTHLTEWPSVILGSFDAAYLDLPEEVLVTVMRDHQNYFAVEDAAGKLAPYFLAVLNTEADEAGQAVIRHGNERVLRARFNDARFFWEFDQRTALLDRMSLLENVTFQKDLGSYAKKSEQVWQLCRLLLEKAETRGVQADFNALHDAAKLAKTDLTAELVKEFTELQGVIGGLYARAQGISEKAAVAIYDQYKPTSMEDSIPRSIEGALLAIADKANTIAGMFGLGLEPTGSKDPFALRRAANGIVKILAEMPVGLTLGDVAFRAASGQEELSRKIEVFFAERLEFYLREAKGQAYDVVKAVLVVRADDVRDAVARALAVTAVRGGADFAAVSSAFKRMKNILAQAAEKGFAAAAVVDVALLTDAEELALAEAAAELAPRVASLRGAGDYVGALEAIAGLRPQVDAFFEAVMVMSPDEAVRGNRLALLGKVLGDFSGIAEFSEIVVAG</sequence>
<feature type="domain" description="DALR anticodon binding" evidence="11">
    <location>
        <begin position="583"/>
        <end position="679"/>
    </location>
</feature>
<evidence type="ECO:0000256" key="3">
    <source>
        <dbReference type="ARBA" id="ARBA00022490"/>
    </source>
</evidence>
<dbReference type="PROSITE" id="PS50861">
    <property type="entry name" value="AA_TRNA_LIGASE_II_GLYAB"/>
    <property type="match status" value="1"/>
</dbReference>
<proteinExistence type="inferred from homology"/>
<dbReference type="GO" id="GO:0004814">
    <property type="term" value="F:arginine-tRNA ligase activity"/>
    <property type="evidence" value="ECO:0007669"/>
    <property type="project" value="InterPro"/>
</dbReference>
<evidence type="ECO:0000313" key="13">
    <source>
        <dbReference type="Proteomes" id="UP000199024"/>
    </source>
</evidence>
<dbReference type="GO" id="GO:0006420">
    <property type="term" value="P:arginyl-tRNA aminoacylation"/>
    <property type="evidence" value="ECO:0007669"/>
    <property type="project" value="InterPro"/>
</dbReference>
<comment type="catalytic activity">
    <reaction evidence="9 10">
        <text>tRNA(Gly) + glycine + ATP = glycyl-tRNA(Gly) + AMP + diphosphate</text>
        <dbReference type="Rhea" id="RHEA:16013"/>
        <dbReference type="Rhea" id="RHEA-COMP:9664"/>
        <dbReference type="Rhea" id="RHEA-COMP:9683"/>
        <dbReference type="ChEBI" id="CHEBI:30616"/>
        <dbReference type="ChEBI" id="CHEBI:33019"/>
        <dbReference type="ChEBI" id="CHEBI:57305"/>
        <dbReference type="ChEBI" id="CHEBI:78442"/>
        <dbReference type="ChEBI" id="CHEBI:78522"/>
        <dbReference type="ChEBI" id="CHEBI:456215"/>
        <dbReference type="EC" id="6.1.1.14"/>
    </reaction>
</comment>
<keyword evidence="5 10" id="KW-0547">Nucleotide-binding</keyword>
<dbReference type="PRINTS" id="PR01045">
    <property type="entry name" value="TRNASYNTHGB"/>
</dbReference>
<evidence type="ECO:0000256" key="5">
    <source>
        <dbReference type="ARBA" id="ARBA00022741"/>
    </source>
</evidence>
<keyword evidence="7 10" id="KW-0648">Protein biosynthesis</keyword>
<comment type="similarity">
    <text evidence="2 10">Belongs to the class-II aminoacyl-tRNA synthetase family.</text>
</comment>
<dbReference type="GO" id="GO:0005829">
    <property type="term" value="C:cytosol"/>
    <property type="evidence" value="ECO:0007669"/>
    <property type="project" value="TreeGrafter"/>
</dbReference>
<dbReference type="STRING" id="474950.SAMN05421771_2008"/>
<protein>
    <recommendedName>
        <fullName evidence="10">Glycine--tRNA ligase beta subunit</fullName>
        <ecNumber evidence="10">6.1.1.14</ecNumber>
    </recommendedName>
    <alternativeName>
        <fullName evidence="10">Glycyl-tRNA synthetase beta subunit</fullName>
        <shortName evidence="10">GlyRS</shortName>
    </alternativeName>
</protein>
<evidence type="ECO:0000313" key="12">
    <source>
        <dbReference type="EMBL" id="SFS11731.1"/>
    </source>
</evidence>
<reference evidence="12 13" key="1">
    <citation type="submission" date="2016-10" db="EMBL/GenBank/DDBJ databases">
        <authorList>
            <person name="de Groot N.N."/>
        </authorList>
    </citation>
    <scope>NUCLEOTIDE SEQUENCE [LARGE SCALE GENOMIC DNA]</scope>
    <source>
        <strain evidence="12 13">DSM 21001</strain>
    </source>
</reference>
<dbReference type="Pfam" id="PF05746">
    <property type="entry name" value="DALR_1"/>
    <property type="match status" value="1"/>
</dbReference>
<dbReference type="Pfam" id="PF02092">
    <property type="entry name" value="tRNA_synt_2f"/>
    <property type="match status" value="1"/>
</dbReference>
<dbReference type="OrthoDB" id="9775440at2"/>
<keyword evidence="3 10" id="KW-0963">Cytoplasm</keyword>
<dbReference type="InterPro" id="IPR015944">
    <property type="entry name" value="Gly-tRNA-synth_bsu"/>
</dbReference>
<organism evidence="12 13">
    <name type="scientific">Granulicella pectinivorans</name>
    <dbReference type="NCBI Taxonomy" id="474950"/>
    <lineage>
        <taxon>Bacteria</taxon>
        <taxon>Pseudomonadati</taxon>
        <taxon>Acidobacteriota</taxon>
        <taxon>Terriglobia</taxon>
        <taxon>Terriglobales</taxon>
        <taxon>Acidobacteriaceae</taxon>
        <taxon>Granulicella</taxon>
    </lineage>
</organism>
<gene>
    <name evidence="10" type="primary">glyS</name>
    <name evidence="12" type="ORF">SAMN05421771_2008</name>
</gene>
<dbReference type="PANTHER" id="PTHR30075:SF2">
    <property type="entry name" value="GLYCINE--TRNA LIGASE, CHLOROPLASTIC_MITOCHONDRIAL 2"/>
    <property type="match status" value="1"/>
</dbReference>
<keyword evidence="6 10" id="KW-0067">ATP-binding</keyword>
<evidence type="ECO:0000256" key="10">
    <source>
        <dbReference type="HAMAP-Rule" id="MF_00255"/>
    </source>
</evidence>
<dbReference type="GO" id="GO:0004820">
    <property type="term" value="F:glycine-tRNA ligase activity"/>
    <property type="evidence" value="ECO:0007669"/>
    <property type="project" value="UniProtKB-UniRule"/>
</dbReference>
<dbReference type="HAMAP" id="MF_00255">
    <property type="entry name" value="Gly_tRNA_synth_beta"/>
    <property type="match status" value="1"/>
</dbReference>
<dbReference type="Proteomes" id="UP000199024">
    <property type="component" value="Unassembled WGS sequence"/>
</dbReference>
<evidence type="ECO:0000256" key="9">
    <source>
        <dbReference type="ARBA" id="ARBA00047937"/>
    </source>
</evidence>
<dbReference type="SUPFAM" id="SSF109604">
    <property type="entry name" value="HD-domain/PDEase-like"/>
    <property type="match status" value="1"/>
</dbReference>
<dbReference type="GO" id="GO:0006426">
    <property type="term" value="P:glycyl-tRNA aminoacylation"/>
    <property type="evidence" value="ECO:0007669"/>
    <property type="project" value="UniProtKB-UniRule"/>
</dbReference>
<dbReference type="InterPro" id="IPR008909">
    <property type="entry name" value="DALR_anticod-bd"/>
</dbReference>
<name>A0A1I6M7U0_9BACT</name>
<dbReference type="NCBIfam" id="TIGR00211">
    <property type="entry name" value="glyS"/>
    <property type="match status" value="1"/>
</dbReference>
<evidence type="ECO:0000256" key="4">
    <source>
        <dbReference type="ARBA" id="ARBA00022598"/>
    </source>
</evidence>
<dbReference type="InterPro" id="IPR006194">
    <property type="entry name" value="Gly-tRNA-synth_heterodimer"/>
</dbReference>
<evidence type="ECO:0000256" key="8">
    <source>
        <dbReference type="ARBA" id="ARBA00023146"/>
    </source>
</evidence>
<dbReference type="EMBL" id="FOZL01000001">
    <property type="protein sequence ID" value="SFS11731.1"/>
    <property type="molecule type" value="Genomic_DNA"/>
</dbReference>
<evidence type="ECO:0000256" key="7">
    <source>
        <dbReference type="ARBA" id="ARBA00022917"/>
    </source>
</evidence>
<dbReference type="GO" id="GO:0005524">
    <property type="term" value="F:ATP binding"/>
    <property type="evidence" value="ECO:0007669"/>
    <property type="project" value="UniProtKB-UniRule"/>
</dbReference>
<comment type="subcellular location">
    <subcellularLocation>
        <location evidence="1 10">Cytoplasm</location>
    </subcellularLocation>
</comment>
<comment type="subunit">
    <text evidence="10">Tetramer of two alpha and two beta subunits.</text>
</comment>
<dbReference type="EC" id="6.1.1.14" evidence="10"/>
<dbReference type="AlphaFoldDB" id="A0A1I6M7U0"/>
<evidence type="ECO:0000259" key="11">
    <source>
        <dbReference type="Pfam" id="PF05746"/>
    </source>
</evidence>
<accession>A0A1I6M7U0</accession>
<evidence type="ECO:0000256" key="1">
    <source>
        <dbReference type="ARBA" id="ARBA00004496"/>
    </source>
</evidence>
<evidence type="ECO:0000256" key="2">
    <source>
        <dbReference type="ARBA" id="ARBA00008226"/>
    </source>
</evidence>
<keyword evidence="4 10" id="KW-0436">Ligase</keyword>
<dbReference type="PANTHER" id="PTHR30075">
    <property type="entry name" value="GLYCYL-TRNA SYNTHETASE"/>
    <property type="match status" value="1"/>
</dbReference>
<keyword evidence="8 10" id="KW-0030">Aminoacyl-tRNA synthetase</keyword>
<keyword evidence="13" id="KW-1185">Reference proteome</keyword>